<feature type="transmembrane region" description="Helical" evidence="5">
    <location>
        <begin position="64"/>
        <end position="84"/>
    </location>
</feature>
<accession>A0ABW0BD49</accession>
<gene>
    <name evidence="7" type="primary">traB</name>
    <name evidence="7" type="ORF">ACFPRK_31045</name>
</gene>
<sequence>MARRTRTADQTNDLVLHDDASRRSSGKGGWLWNQAKPYASPWIVTGGAGLVGCGANVMWGDSPWAGVGLTLASVGLTAATWWAGKMTGPQRRLHSAITVAAGTSWVTAAALSGPLSGPLPDLYLMGGASLALSWNIRKVMRFNDTDTASSDSDKGLLEKVGLARTKLKNVQVEPNRVTVPYELPAGELTNDDVAKAIPRIASALDVPTTAIRVQHDPDSARKGQFVIVPEDMLKTPTVWPGPFAPGESVAVPLRIGVYDDGSDLVLPVLDAIHILIMGMTGSGKTEGALDVLFELLSRKDVVVWLADAAKAGQDFQPLLPAVDWAALDTPSAGAMIAAVQAVIPARTAWLRDHGYRAWEPAAAQKQTSPKHSCASAGACGCPGMPYLVAWMEEAAKLLRDLGDDVFTGIAQEARSAGVSLVVSMQRASGYQLSTDTRASLPAAMCFGVRGDDAGFALPEEVLEAGANPAAWGNKRKGYVYMVSAGVDEDLYANPARTFWTGPSGVYEKAAAWIVQQFAAVRSPIDPVTEGAAARVAGDLFTNRQARAGSPAAPVTPPVLSEEQESVQAVAALVDTEDAALDATAELPAVGHNTEIPAAKPSTEEARELLEEMVSMLASVGPGVVAVKDLKPYLEQIGRDRSWVSKEMKRLAEEGRLAPTGEEGVYRLVPVLAGV</sequence>
<dbReference type="InterPro" id="IPR002543">
    <property type="entry name" value="FtsK_dom"/>
</dbReference>
<dbReference type="InterPro" id="IPR050206">
    <property type="entry name" value="FtsK/SpoIIIE/SftA"/>
</dbReference>
<evidence type="ECO:0000313" key="8">
    <source>
        <dbReference type="Proteomes" id="UP001596208"/>
    </source>
</evidence>
<feature type="domain" description="FtsK" evidence="6">
    <location>
        <begin position="261"/>
        <end position="455"/>
    </location>
</feature>
<dbReference type="Proteomes" id="UP001596208">
    <property type="component" value="Unassembled WGS sequence"/>
</dbReference>
<dbReference type="PROSITE" id="PS50901">
    <property type="entry name" value="FTSK"/>
    <property type="match status" value="1"/>
</dbReference>
<feature type="region of interest" description="Disordered" evidence="4">
    <location>
        <begin position="1"/>
        <end position="28"/>
    </location>
</feature>
<protein>
    <submittedName>
        <fullName evidence="7">Plasmid transfer protein TraB</fullName>
    </submittedName>
</protein>
<evidence type="ECO:0000256" key="3">
    <source>
        <dbReference type="PROSITE-ProRule" id="PRU00289"/>
    </source>
</evidence>
<evidence type="ECO:0000256" key="4">
    <source>
        <dbReference type="SAM" id="MobiDB-lite"/>
    </source>
</evidence>
<evidence type="ECO:0000313" key="7">
    <source>
        <dbReference type="EMBL" id="MFC5174972.1"/>
    </source>
</evidence>
<keyword evidence="8" id="KW-1185">Reference proteome</keyword>
<keyword evidence="1 3" id="KW-0547">Nucleotide-binding</keyword>
<feature type="binding site" evidence="3">
    <location>
        <begin position="278"/>
        <end position="285"/>
    </location>
    <ligand>
        <name>ATP</name>
        <dbReference type="ChEBI" id="CHEBI:30616"/>
    </ligand>
</feature>
<keyword evidence="5" id="KW-1133">Transmembrane helix</keyword>
<keyword evidence="5" id="KW-0472">Membrane</keyword>
<dbReference type="PANTHER" id="PTHR22683:SF41">
    <property type="entry name" value="DNA TRANSLOCASE FTSK"/>
    <property type="match status" value="1"/>
</dbReference>
<evidence type="ECO:0000259" key="6">
    <source>
        <dbReference type="PROSITE" id="PS50901"/>
    </source>
</evidence>
<evidence type="ECO:0000256" key="2">
    <source>
        <dbReference type="ARBA" id="ARBA00022840"/>
    </source>
</evidence>
<name>A0ABW0BD49_9ACTN</name>
<dbReference type="PANTHER" id="PTHR22683">
    <property type="entry name" value="SPORULATION PROTEIN RELATED"/>
    <property type="match status" value="1"/>
</dbReference>
<comment type="caution">
    <text evidence="7">The sequence shown here is derived from an EMBL/GenBank/DDBJ whole genome shotgun (WGS) entry which is preliminary data.</text>
</comment>
<organism evidence="7 8">
    <name type="scientific">Streptomyces mutomycini</name>
    <dbReference type="NCBI Taxonomy" id="284036"/>
    <lineage>
        <taxon>Bacteria</taxon>
        <taxon>Bacillati</taxon>
        <taxon>Actinomycetota</taxon>
        <taxon>Actinomycetes</taxon>
        <taxon>Kitasatosporales</taxon>
        <taxon>Streptomycetaceae</taxon>
        <taxon>Streptomyces</taxon>
    </lineage>
</organism>
<proteinExistence type="predicted"/>
<dbReference type="NCBIfam" id="NF041214">
    <property type="entry name" value="plasmid_TraB"/>
    <property type="match status" value="1"/>
</dbReference>
<dbReference type="SUPFAM" id="SSF52540">
    <property type="entry name" value="P-loop containing nucleoside triphosphate hydrolases"/>
    <property type="match status" value="1"/>
</dbReference>
<keyword evidence="5" id="KW-0812">Transmembrane</keyword>
<evidence type="ECO:0000256" key="1">
    <source>
        <dbReference type="ARBA" id="ARBA00022741"/>
    </source>
</evidence>
<dbReference type="EMBL" id="JBHSKI010000027">
    <property type="protein sequence ID" value="MFC5174972.1"/>
    <property type="molecule type" value="Genomic_DNA"/>
</dbReference>
<dbReference type="RefSeq" id="WP_065848490.1">
    <property type="nucleotide sequence ID" value="NZ_JBHSKI010000027.1"/>
</dbReference>
<evidence type="ECO:0000256" key="5">
    <source>
        <dbReference type="SAM" id="Phobius"/>
    </source>
</evidence>
<feature type="transmembrane region" description="Helical" evidence="5">
    <location>
        <begin position="96"/>
        <end position="115"/>
    </location>
</feature>
<reference evidence="8" key="1">
    <citation type="journal article" date="2019" name="Int. J. Syst. Evol. Microbiol.">
        <title>The Global Catalogue of Microorganisms (GCM) 10K type strain sequencing project: providing services to taxonomists for standard genome sequencing and annotation.</title>
        <authorList>
            <consortium name="The Broad Institute Genomics Platform"/>
            <consortium name="The Broad Institute Genome Sequencing Center for Infectious Disease"/>
            <person name="Wu L."/>
            <person name="Ma J."/>
        </authorList>
    </citation>
    <scope>NUCLEOTIDE SEQUENCE [LARGE SCALE GENOMIC DNA]</scope>
    <source>
        <strain evidence="8">CGMCC 4.1721</strain>
    </source>
</reference>
<dbReference type="Gene3D" id="3.40.50.300">
    <property type="entry name" value="P-loop containing nucleotide triphosphate hydrolases"/>
    <property type="match status" value="1"/>
</dbReference>
<keyword evidence="2 3" id="KW-0067">ATP-binding</keyword>
<dbReference type="InterPro" id="IPR027417">
    <property type="entry name" value="P-loop_NTPase"/>
</dbReference>